<organism evidence="2">
    <name type="scientific">Klebsiella pneumoniae</name>
    <dbReference type="NCBI Taxonomy" id="573"/>
    <lineage>
        <taxon>Bacteria</taxon>
        <taxon>Pseudomonadati</taxon>
        <taxon>Pseudomonadota</taxon>
        <taxon>Gammaproteobacteria</taxon>
        <taxon>Enterobacterales</taxon>
        <taxon>Enterobacteriaceae</taxon>
        <taxon>Klebsiella/Raoultella group</taxon>
        <taxon>Klebsiella</taxon>
        <taxon>Klebsiella pneumoniae complex</taxon>
    </lineage>
</organism>
<keyword evidence="1" id="KW-1133">Transmembrane helix</keyword>
<reference evidence="2" key="1">
    <citation type="submission" date="2020-02" db="EMBL/GenBank/DDBJ databases">
        <title>Klebsiella pneumoniae genome sequencing and assembly.</title>
        <authorList>
            <person name="Starkova P.S."/>
            <person name="Sulyan O.S."/>
            <person name="Likholetova D.V."/>
            <person name="Ageevets V.A."/>
            <person name="Lazareva I.V."/>
            <person name="Sopova J.V."/>
            <person name="Sidorenko S.V."/>
        </authorList>
    </citation>
    <scope>NUCLEOTIDE SEQUENCE</scope>
    <source>
        <strain evidence="2">1977</strain>
    </source>
</reference>
<keyword evidence="1" id="KW-0812">Transmembrane</keyword>
<evidence type="ECO:0000256" key="1">
    <source>
        <dbReference type="SAM" id="Phobius"/>
    </source>
</evidence>
<evidence type="ECO:0000313" key="2">
    <source>
        <dbReference type="EMBL" id="NGM92840.1"/>
    </source>
</evidence>
<accession>A0A6G4SZH4</accession>
<protein>
    <recommendedName>
        <fullName evidence="3">DUF4760 domain-containing protein</fullName>
    </recommendedName>
</protein>
<gene>
    <name evidence="2" type="ORF">G4V14_09775</name>
</gene>
<keyword evidence="1" id="KW-0472">Membrane</keyword>
<dbReference type="AlphaFoldDB" id="A0A6G4SZH4"/>
<dbReference type="EMBL" id="JAAKYU010000003">
    <property type="protein sequence ID" value="NGM92840.1"/>
    <property type="molecule type" value="Genomic_DNA"/>
</dbReference>
<evidence type="ECO:0008006" key="3">
    <source>
        <dbReference type="Google" id="ProtNLM"/>
    </source>
</evidence>
<feature type="transmembrane region" description="Helical" evidence="1">
    <location>
        <begin position="17"/>
        <end position="38"/>
    </location>
</feature>
<comment type="caution">
    <text evidence="2">The sequence shown here is derived from an EMBL/GenBank/DDBJ whole genome shotgun (WGS) entry which is preliminary data.</text>
</comment>
<proteinExistence type="predicted"/>
<sequence length="207" mass="23910">MEQHAEKSESFFAQIGQYSWCITFIGLCIALLGWRVAYNNSKRLATRSESKAIIDSVSKLVIEISDLSIDFWLNKSSPIDHCLDLEQQNKERVMKINQSSIYLFNVLAKAQQIAKLSEVLDLRGLSIPDNLLSTVMEKTTLDCETAYQLDSELRTIRSQEIVSACMQVVHALHETFQFYHPPAKQETFIQMVSRKYSEMENWHNELR</sequence>
<name>A0A6G4SZH4_KLEPN</name>